<evidence type="ECO:0000256" key="2">
    <source>
        <dbReference type="ARBA" id="ARBA00023015"/>
    </source>
</evidence>
<keyword evidence="2" id="KW-0805">Transcription regulation</keyword>
<dbReference type="Proteomes" id="UP000584642">
    <property type="component" value="Unassembled WGS sequence"/>
</dbReference>
<evidence type="ECO:0000259" key="5">
    <source>
        <dbReference type="PROSITE" id="PS50931"/>
    </source>
</evidence>
<dbReference type="RefSeq" id="WP_180286641.1">
    <property type="nucleotide sequence ID" value="NZ_JABFDB010000046.1"/>
</dbReference>
<dbReference type="Pfam" id="PF03466">
    <property type="entry name" value="LysR_substrate"/>
    <property type="match status" value="1"/>
</dbReference>
<dbReference type="Pfam" id="PF00126">
    <property type="entry name" value="HTH_1"/>
    <property type="match status" value="1"/>
</dbReference>
<keyword evidence="7" id="KW-1185">Reference proteome</keyword>
<dbReference type="PRINTS" id="PR00039">
    <property type="entry name" value="HTHLYSR"/>
</dbReference>
<keyword evidence="4" id="KW-0804">Transcription</keyword>
<protein>
    <submittedName>
        <fullName evidence="6">LysR family transcriptional regulator</fullName>
    </submittedName>
</protein>
<evidence type="ECO:0000256" key="1">
    <source>
        <dbReference type="ARBA" id="ARBA00009437"/>
    </source>
</evidence>
<dbReference type="Gene3D" id="3.40.190.10">
    <property type="entry name" value="Periplasmic binding protein-like II"/>
    <property type="match status" value="1"/>
</dbReference>
<organism evidence="6 7">
    <name type="scientific">Azospirillum oleiclasticum</name>
    <dbReference type="NCBI Taxonomy" id="2735135"/>
    <lineage>
        <taxon>Bacteria</taxon>
        <taxon>Pseudomonadati</taxon>
        <taxon>Pseudomonadota</taxon>
        <taxon>Alphaproteobacteria</taxon>
        <taxon>Rhodospirillales</taxon>
        <taxon>Azospirillaceae</taxon>
        <taxon>Azospirillum</taxon>
    </lineage>
</organism>
<comment type="caution">
    <text evidence="6">The sequence shown here is derived from an EMBL/GenBank/DDBJ whole genome shotgun (WGS) entry which is preliminary data.</text>
</comment>
<dbReference type="InterPro" id="IPR036388">
    <property type="entry name" value="WH-like_DNA-bd_sf"/>
</dbReference>
<dbReference type="InterPro" id="IPR050950">
    <property type="entry name" value="HTH-type_LysR_regulators"/>
</dbReference>
<dbReference type="PANTHER" id="PTHR30419">
    <property type="entry name" value="HTH-TYPE TRANSCRIPTIONAL REGULATOR YBHD"/>
    <property type="match status" value="1"/>
</dbReference>
<proteinExistence type="inferred from homology"/>
<feature type="domain" description="HTH lysR-type" evidence="5">
    <location>
        <begin position="1"/>
        <end position="58"/>
    </location>
</feature>
<reference evidence="6 7" key="1">
    <citation type="submission" date="2020-05" db="EMBL/GenBank/DDBJ databases">
        <title>Azospirillum oleiclasticum sp. nov, a nitrogen-fixing and heavy crude oil-emulsifying bacterium isolated from the crude oil of Yumen Oilfield.</title>
        <authorList>
            <person name="Wu D."/>
            <person name="Cai M."/>
            <person name="Zhang X."/>
        </authorList>
    </citation>
    <scope>NUCLEOTIDE SEQUENCE [LARGE SCALE GENOMIC DNA]</scope>
    <source>
        <strain evidence="6 7">ROY-1-1-2</strain>
    </source>
</reference>
<dbReference type="EMBL" id="JABFDB010000046">
    <property type="protein sequence ID" value="NYZ24866.1"/>
    <property type="molecule type" value="Genomic_DNA"/>
</dbReference>
<dbReference type="PANTHER" id="PTHR30419:SF30">
    <property type="entry name" value="LYSR FAMILY TRANSCRIPTIONAL REGULATOR"/>
    <property type="match status" value="1"/>
</dbReference>
<evidence type="ECO:0000256" key="3">
    <source>
        <dbReference type="ARBA" id="ARBA00023125"/>
    </source>
</evidence>
<dbReference type="Gene3D" id="1.10.10.10">
    <property type="entry name" value="Winged helix-like DNA-binding domain superfamily/Winged helix DNA-binding domain"/>
    <property type="match status" value="1"/>
</dbReference>
<dbReference type="InterPro" id="IPR036390">
    <property type="entry name" value="WH_DNA-bd_sf"/>
</dbReference>
<dbReference type="PROSITE" id="PS50931">
    <property type="entry name" value="HTH_LYSR"/>
    <property type="match status" value="1"/>
</dbReference>
<accession>A0ABX2TKI2</accession>
<dbReference type="SUPFAM" id="SSF53850">
    <property type="entry name" value="Periplasmic binding protein-like II"/>
    <property type="match status" value="1"/>
</dbReference>
<sequence>MKLNQLRDIAAIAEHGSLRAAARHLGLAQPALTRSVHELEHELGAPLFERRARGMALTPVGEAFVRRARAILSDVRRAREEVEQLRGPAAGSVVAGLSVAAHMAMLPRALARFRARYPDVRLHLIEGFFPTLEAGLRAGAVDFYIGPQPERAMPTDLMAELLFENTRVVIGRIGHPLSAATSLVDLGGAEWVTTTITHRAAEELHRLFQERGLPPPRLVMQTQSALSMIMAIAYSDALGMLPVQFADFALTTGTLARIRVRETLPAPPIVMIRRTGLTLTPAAEWLAECCRQAAPPPRHRERPG</sequence>
<keyword evidence="3" id="KW-0238">DNA-binding</keyword>
<comment type="similarity">
    <text evidence="1">Belongs to the LysR transcriptional regulatory family.</text>
</comment>
<gene>
    <name evidence="6" type="ORF">HND93_34620</name>
</gene>
<evidence type="ECO:0000256" key="4">
    <source>
        <dbReference type="ARBA" id="ARBA00023163"/>
    </source>
</evidence>
<evidence type="ECO:0000313" key="7">
    <source>
        <dbReference type="Proteomes" id="UP000584642"/>
    </source>
</evidence>
<dbReference type="InterPro" id="IPR000847">
    <property type="entry name" value="LysR_HTH_N"/>
</dbReference>
<dbReference type="SUPFAM" id="SSF46785">
    <property type="entry name" value="Winged helix' DNA-binding domain"/>
    <property type="match status" value="1"/>
</dbReference>
<evidence type="ECO:0000313" key="6">
    <source>
        <dbReference type="EMBL" id="NYZ24866.1"/>
    </source>
</evidence>
<dbReference type="InterPro" id="IPR005119">
    <property type="entry name" value="LysR_subst-bd"/>
</dbReference>
<name>A0ABX2TKI2_9PROT</name>